<keyword evidence="2" id="KW-0227">DNA damage</keyword>
<sequence length="360" mass="41629">MEHTSLDTKKPLNELDFGDEDENSESESESISTPRKIFMDEDEESDDDDELPTTKKHSLKKHFFVSNVEPIIGDRPTIDYLLPDANNYSFKTWTQCFPDKKIVLRSLVFNPAWNDFFNMVERKPYFKKMQSILSDCLSKSNETMLPHAELVFNAFNVLAPKDIRVIIIGQDPYPGANKINGKLIPQATGFCFSAPLNYPTPDSLKNIYENLHMFGHIKDKPKSGCLSAWVLQGCFMINASLTTFYTKKNVHKNVWKNFTDDLLSYINKNYNNIVFLVWGKDAHMLCKYIDPYKHHIITSSHPSPLAYNKTFSGYSYGILKNERDRKDVTYPPFQTTDHFGRVNSYLKSIGKREIIWDLLD</sequence>
<dbReference type="InterPro" id="IPR002043">
    <property type="entry name" value="UDG_fam1"/>
</dbReference>
<dbReference type="InterPro" id="IPR005122">
    <property type="entry name" value="Uracil-DNA_glycosylase-like"/>
</dbReference>
<dbReference type="PROSITE" id="PS00130">
    <property type="entry name" value="U_DNA_GLYCOSYLASE"/>
    <property type="match status" value="1"/>
</dbReference>
<dbReference type="RefSeq" id="YP_010782211.1">
    <property type="nucleotide sequence ID" value="NC_075039.1"/>
</dbReference>
<keyword evidence="4" id="KW-0234">DNA repair</keyword>
<reference evidence="8" key="1">
    <citation type="submission" date="2017-01" db="EMBL/GenBank/DDBJ databases">
        <authorList>
            <person name="Assis F.L."/>
            <person name="Abrahao J.S."/>
            <person name="Silva L."/>
            <person name="Khalil J.B."/>
            <person name="Rodrigues R."/>
            <person name="Silva L.S."/>
            <person name="Arantes T."/>
            <person name="Boratto P."/>
            <person name="Andrade M."/>
            <person name="Kroon E.G."/>
            <person name="Ribeiro B."/>
            <person name="Bergier I."/>
            <person name="Seligmann H."/>
            <person name="Ghigo E."/>
            <person name="Colson P."/>
            <person name="Levasseur A."/>
            <person name="Raoult D."/>
            <person name="Scola B.L."/>
        </authorList>
    </citation>
    <scope>NUCLEOTIDE SEQUENCE</scope>
    <source>
        <strain evidence="8">Soda lake</strain>
    </source>
</reference>
<dbReference type="GO" id="GO:0097510">
    <property type="term" value="P:base-excision repair, AP site formation via deaminated base removal"/>
    <property type="evidence" value="ECO:0007669"/>
    <property type="project" value="TreeGrafter"/>
</dbReference>
<feature type="compositionally biased region" description="Acidic residues" evidence="6">
    <location>
        <begin position="40"/>
        <end position="51"/>
    </location>
</feature>
<dbReference type="InterPro" id="IPR036895">
    <property type="entry name" value="Uracil-DNA_glycosylase-like_sf"/>
</dbReference>
<evidence type="ECO:0000256" key="5">
    <source>
        <dbReference type="PROSITE-ProRule" id="PRU10072"/>
    </source>
</evidence>
<evidence type="ECO:0000256" key="6">
    <source>
        <dbReference type="SAM" id="MobiDB-lite"/>
    </source>
</evidence>
<dbReference type="NCBIfam" id="NF003592">
    <property type="entry name" value="PRK05254.1-5"/>
    <property type="match status" value="1"/>
</dbReference>
<evidence type="ECO:0000256" key="4">
    <source>
        <dbReference type="ARBA" id="ARBA00023204"/>
    </source>
</evidence>
<dbReference type="InterPro" id="IPR018085">
    <property type="entry name" value="Ura-DNA_Glyclase_AS"/>
</dbReference>
<feature type="domain" description="Uracil-DNA glycosylase-like" evidence="7">
    <location>
        <begin position="158"/>
        <end position="310"/>
    </location>
</feature>
<dbReference type="SUPFAM" id="SSF52141">
    <property type="entry name" value="Uracil-DNA glycosylase-like"/>
    <property type="match status" value="1"/>
</dbReference>
<dbReference type="CDD" id="cd10027">
    <property type="entry name" value="UDG-F1-like"/>
    <property type="match status" value="1"/>
</dbReference>
<evidence type="ECO:0000256" key="3">
    <source>
        <dbReference type="ARBA" id="ARBA00022801"/>
    </source>
</evidence>
<evidence type="ECO:0000313" key="8">
    <source>
        <dbReference type="EMBL" id="QKU35545.1"/>
    </source>
</evidence>
<dbReference type="GeneID" id="80518975"/>
<dbReference type="Pfam" id="PF03167">
    <property type="entry name" value="UDG"/>
    <property type="match status" value="1"/>
</dbReference>
<reference evidence="8" key="2">
    <citation type="journal article" date="2018" name="Nat. Commun.">
        <title>Tailed giant Tupanvirus possesses the most complete translational apparatus of the known virosphere.</title>
        <authorList>
            <person name="Abrahao J."/>
            <person name="Silva L."/>
            <person name="Silva L.S."/>
            <person name="Khalil J.Y.B."/>
            <person name="Rodrigues R."/>
            <person name="Arantes T."/>
            <person name="Assis F."/>
            <person name="Boratto P."/>
            <person name="Andrade M."/>
            <person name="Kroon E.G."/>
            <person name="Ribeiro B."/>
            <person name="Bergier I."/>
            <person name="Seligmann H."/>
            <person name="Ghigo E."/>
            <person name="Colson P."/>
            <person name="Levasseur A."/>
            <person name="Kroemer G."/>
            <person name="Raoult D."/>
            <person name="La Scola B."/>
        </authorList>
    </citation>
    <scope>NUCLEOTIDE SEQUENCE [LARGE SCALE GENOMIC DNA]</scope>
    <source>
        <strain evidence="8">Soda lake</strain>
    </source>
</reference>
<protein>
    <submittedName>
        <fullName evidence="8">Putative uracil-DNA glycosylase</fullName>
    </submittedName>
</protein>
<dbReference type="KEGG" id="vg:80518975"/>
<evidence type="ECO:0000256" key="2">
    <source>
        <dbReference type="ARBA" id="ARBA00022763"/>
    </source>
</evidence>
<feature type="compositionally biased region" description="Acidic residues" evidence="6">
    <location>
        <begin position="16"/>
        <end position="28"/>
    </location>
</feature>
<feature type="region of interest" description="Disordered" evidence="6">
    <location>
        <begin position="1"/>
        <end position="54"/>
    </location>
</feature>
<dbReference type="PANTHER" id="PTHR11264:SF0">
    <property type="entry name" value="URACIL-DNA GLYCOSYLASE"/>
    <property type="match status" value="1"/>
</dbReference>
<evidence type="ECO:0000259" key="7">
    <source>
        <dbReference type="Pfam" id="PF03167"/>
    </source>
</evidence>
<keyword evidence="3" id="KW-0378">Hydrolase</keyword>
<dbReference type="Gene3D" id="3.40.470.10">
    <property type="entry name" value="Uracil-DNA glycosylase-like domain"/>
    <property type="match status" value="1"/>
</dbReference>
<feature type="compositionally biased region" description="Basic and acidic residues" evidence="6">
    <location>
        <begin position="1"/>
        <end position="13"/>
    </location>
</feature>
<comment type="similarity">
    <text evidence="1">Belongs to the uracil-DNA glycosylase (UDG) superfamily. UNG family.</text>
</comment>
<accession>A0A6N1NMC3</accession>
<organism evidence="8">
    <name type="scientific">Tupanvirus soda lake</name>
    <dbReference type="NCBI Taxonomy" id="2126985"/>
    <lineage>
        <taxon>Viruses</taxon>
        <taxon>Varidnaviria</taxon>
        <taxon>Bamfordvirae</taxon>
        <taxon>Nucleocytoviricota</taxon>
        <taxon>Megaviricetes</taxon>
        <taxon>Imitervirales</taxon>
        <taxon>Mimiviridae</taxon>
        <taxon>Megamimivirinae</taxon>
        <taxon>Tupanvirus</taxon>
        <taxon>Tupanvirus salinum</taxon>
    </lineage>
</organism>
<dbReference type="EMBL" id="KY523104">
    <property type="protein sequence ID" value="QKU35545.1"/>
    <property type="molecule type" value="Genomic_DNA"/>
</dbReference>
<proteinExistence type="inferred from homology"/>
<dbReference type="PANTHER" id="PTHR11264">
    <property type="entry name" value="URACIL-DNA GLYCOSYLASE"/>
    <property type="match status" value="1"/>
</dbReference>
<name>A0A6N1NMC3_9VIRU</name>
<dbReference type="GO" id="GO:0004844">
    <property type="term" value="F:uracil DNA N-glycosylase activity"/>
    <property type="evidence" value="ECO:0007669"/>
    <property type="project" value="InterPro"/>
</dbReference>
<evidence type="ECO:0000256" key="1">
    <source>
        <dbReference type="ARBA" id="ARBA00008184"/>
    </source>
</evidence>
<feature type="active site" description="Proton acceptor" evidence="5">
    <location>
        <position position="171"/>
    </location>
</feature>